<proteinExistence type="predicted"/>
<name>A0A371R851_9PROT</name>
<dbReference type="RefSeq" id="WP_116393347.1">
    <property type="nucleotide sequence ID" value="NZ_QUQO01000002.1"/>
</dbReference>
<dbReference type="EMBL" id="QUQO01000002">
    <property type="protein sequence ID" value="RFB01631.1"/>
    <property type="molecule type" value="Genomic_DNA"/>
</dbReference>
<organism evidence="1 2">
    <name type="scientific">Parvularcula marina</name>
    <dbReference type="NCBI Taxonomy" id="2292771"/>
    <lineage>
        <taxon>Bacteria</taxon>
        <taxon>Pseudomonadati</taxon>
        <taxon>Pseudomonadota</taxon>
        <taxon>Alphaproteobacteria</taxon>
        <taxon>Parvularculales</taxon>
        <taxon>Parvularculaceae</taxon>
        <taxon>Parvularcula</taxon>
    </lineage>
</organism>
<accession>A0A371R851</accession>
<evidence type="ECO:0000313" key="1">
    <source>
        <dbReference type="EMBL" id="RFB01631.1"/>
    </source>
</evidence>
<gene>
    <name evidence="1" type="ORF">DX908_15255</name>
</gene>
<protein>
    <submittedName>
        <fullName evidence="1">Uncharacterized protein</fullName>
    </submittedName>
</protein>
<comment type="caution">
    <text evidence="1">The sequence shown here is derived from an EMBL/GenBank/DDBJ whole genome shotgun (WGS) entry which is preliminary data.</text>
</comment>
<dbReference type="Proteomes" id="UP000264589">
    <property type="component" value="Unassembled WGS sequence"/>
</dbReference>
<keyword evidence="2" id="KW-1185">Reference proteome</keyword>
<dbReference type="AlphaFoldDB" id="A0A371R851"/>
<reference evidence="1 2" key="1">
    <citation type="submission" date="2018-08" db="EMBL/GenBank/DDBJ databases">
        <title>Parvularcula sp. SM1705, isolated from surface water of the South Sea China.</title>
        <authorList>
            <person name="Sun L."/>
        </authorList>
    </citation>
    <scope>NUCLEOTIDE SEQUENCE [LARGE SCALE GENOMIC DNA]</scope>
    <source>
        <strain evidence="1 2">SM1705</strain>
    </source>
</reference>
<dbReference type="OrthoDB" id="8249903at2"/>
<dbReference type="InParanoid" id="A0A371R851"/>
<evidence type="ECO:0000313" key="2">
    <source>
        <dbReference type="Proteomes" id="UP000264589"/>
    </source>
</evidence>
<sequence length="175" mass="19335">MTDTPKTPFEELKAAIHDYGEAAMENLVRCRALGHAISDGFLEYLGVTEDCVSLVPPHGPFDPRKDYGDKAFSFSEAPVIRLEPIVFGLCITVPHEEDSGKLWLRVIIKMAVSGGVFDVFVGHQPLIRVPLNFEGALKPVYDAIKEELLSVFAQELAVFNDSRYAEGIGFVPPEK</sequence>